<evidence type="ECO:0000313" key="2">
    <source>
        <dbReference type="EMBL" id="PMD40224.1"/>
    </source>
</evidence>
<keyword evidence="3" id="KW-1185">Reference proteome</keyword>
<evidence type="ECO:0000313" key="3">
    <source>
        <dbReference type="Proteomes" id="UP000235786"/>
    </source>
</evidence>
<dbReference type="AlphaFoldDB" id="A0A2J6RNY4"/>
<protein>
    <submittedName>
        <fullName evidence="2">Uncharacterized protein</fullName>
    </submittedName>
</protein>
<organism evidence="2 3">
    <name type="scientific">Hyaloscypha variabilis (strain UAMH 11265 / GT02V1 / F)</name>
    <name type="common">Meliniomyces variabilis</name>
    <dbReference type="NCBI Taxonomy" id="1149755"/>
    <lineage>
        <taxon>Eukaryota</taxon>
        <taxon>Fungi</taxon>
        <taxon>Dikarya</taxon>
        <taxon>Ascomycota</taxon>
        <taxon>Pezizomycotina</taxon>
        <taxon>Leotiomycetes</taxon>
        <taxon>Helotiales</taxon>
        <taxon>Hyaloscyphaceae</taxon>
        <taxon>Hyaloscypha</taxon>
        <taxon>Hyaloscypha variabilis</taxon>
    </lineage>
</organism>
<dbReference type="EMBL" id="KZ613945">
    <property type="protein sequence ID" value="PMD40224.1"/>
    <property type="molecule type" value="Genomic_DNA"/>
</dbReference>
<reference evidence="2 3" key="1">
    <citation type="submission" date="2016-04" db="EMBL/GenBank/DDBJ databases">
        <title>A degradative enzymes factory behind the ericoid mycorrhizal symbiosis.</title>
        <authorList>
            <consortium name="DOE Joint Genome Institute"/>
            <person name="Martino E."/>
            <person name="Morin E."/>
            <person name="Grelet G."/>
            <person name="Kuo A."/>
            <person name="Kohler A."/>
            <person name="Daghino S."/>
            <person name="Barry K."/>
            <person name="Choi C."/>
            <person name="Cichocki N."/>
            <person name="Clum A."/>
            <person name="Copeland A."/>
            <person name="Hainaut M."/>
            <person name="Haridas S."/>
            <person name="Labutti K."/>
            <person name="Lindquist E."/>
            <person name="Lipzen A."/>
            <person name="Khouja H.-R."/>
            <person name="Murat C."/>
            <person name="Ohm R."/>
            <person name="Olson A."/>
            <person name="Spatafora J."/>
            <person name="Veneault-Fourrey C."/>
            <person name="Henrissat B."/>
            <person name="Grigoriev I."/>
            <person name="Martin F."/>
            <person name="Perotto S."/>
        </authorList>
    </citation>
    <scope>NUCLEOTIDE SEQUENCE [LARGE SCALE GENOMIC DNA]</scope>
    <source>
        <strain evidence="2 3">F</strain>
    </source>
</reference>
<dbReference type="OrthoDB" id="10666576at2759"/>
<feature type="region of interest" description="Disordered" evidence="1">
    <location>
        <begin position="256"/>
        <end position="283"/>
    </location>
</feature>
<gene>
    <name evidence="2" type="ORF">L207DRAFT_624557</name>
</gene>
<sequence>MPGGFTNHESKKILSGLLPEYLYGFLLCRPLLEARKLDVGFNIHPNPNTIMNNNLHSKASVACEAELGKNYHDTATPFDLDMNDMHPSIATEKSFPYDRSPTEIRDLIFDDLDDEDGTNKPYFAWNTQGCIPAFLVALRAFDCLRITYEHAVDRFRKFSSSVIMDEITSHHLGSMYRAEVEVFQKLNIELLASLLDSLAILNNGNLPLARNTGFPHTVPLLARGLLGTIETHSRSSLSAPSKCARQVQRQFKNHYATNEEESWSSRENYPGNDRESRRSRNSRLMDWSQGAGKAYPNAVGRWFNGYWDAAFFEDNSFRLRM</sequence>
<accession>A0A2J6RNY4</accession>
<dbReference type="Proteomes" id="UP000235786">
    <property type="component" value="Unassembled WGS sequence"/>
</dbReference>
<evidence type="ECO:0000256" key="1">
    <source>
        <dbReference type="SAM" id="MobiDB-lite"/>
    </source>
</evidence>
<proteinExistence type="predicted"/>
<name>A0A2J6RNY4_HYAVF</name>